<comment type="caution">
    <text evidence="1">The sequence shown here is derived from an EMBL/GenBank/DDBJ whole genome shotgun (WGS) entry which is preliminary data.</text>
</comment>
<dbReference type="RefSeq" id="WP_367844700.1">
    <property type="nucleotide sequence ID" value="NZ_JBFOHL010000007.1"/>
</dbReference>
<protein>
    <submittedName>
        <fullName evidence="1">Uncharacterized protein</fullName>
    </submittedName>
</protein>
<reference evidence="1 2" key="1">
    <citation type="submission" date="2024-06" db="EMBL/GenBank/DDBJ databases">
        <authorList>
            <person name="Woo H."/>
        </authorList>
    </citation>
    <scope>NUCLEOTIDE SEQUENCE [LARGE SCALE GENOMIC DNA]</scope>
    <source>
        <strain evidence="1 2">S2-g</strain>
    </source>
</reference>
<name>A0ABV3QP57_9GAMM</name>
<accession>A0ABV3QP57</accession>
<organism evidence="1 2">
    <name type="scientific">Rhodanobacter geophilus</name>
    <dbReference type="NCBI Taxonomy" id="3162488"/>
    <lineage>
        <taxon>Bacteria</taxon>
        <taxon>Pseudomonadati</taxon>
        <taxon>Pseudomonadota</taxon>
        <taxon>Gammaproteobacteria</taxon>
        <taxon>Lysobacterales</taxon>
        <taxon>Rhodanobacteraceae</taxon>
        <taxon>Rhodanobacter</taxon>
    </lineage>
</organism>
<keyword evidence="2" id="KW-1185">Reference proteome</keyword>
<dbReference type="EMBL" id="JBFOHL010000007">
    <property type="protein sequence ID" value="MEW9624391.1"/>
    <property type="molecule type" value="Genomic_DNA"/>
</dbReference>
<dbReference type="Proteomes" id="UP001556170">
    <property type="component" value="Unassembled WGS sequence"/>
</dbReference>
<evidence type="ECO:0000313" key="1">
    <source>
        <dbReference type="EMBL" id="MEW9624391.1"/>
    </source>
</evidence>
<gene>
    <name evidence="1" type="ORF">ABQJ56_09115</name>
</gene>
<sequence>MYTCSISLSLSLSDAVHQDIDVRISTSEDEPARDSGGQDVEVRVCAAETERGVVVAMPAPRREPEPASEASRLEDEYVLGGYAGI</sequence>
<proteinExistence type="predicted"/>
<evidence type="ECO:0000313" key="2">
    <source>
        <dbReference type="Proteomes" id="UP001556170"/>
    </source>
</evidence>